<evidence type="ECO:0000313" key="1">
    <source>
        <dbReference type="EMBL" id="KAK3359057.1"/>
    </source>
</evidence>
<accession>A0AAJ0HPX2</accession>
<sequence length="84" mass="9522">MRGYDVWFLFYVVNIFLYSSGLRSSLLRSLALICGVWGSRFPSRDVSGRRCDKGPSDGQEVGARRCSVKKVFKFNGKPLWPRGS</sequence>
<evidence type="ECO:0000313" key="2">
    <source>
        <dbReference type="Proteomes" id="UP001275084"/>
    </source>
</evidence>
<proteinExistence type="predicted"/>
<dbReference type="AlphaFoldDB" id="A0AAJ0HPX2"/>
<keyword evidence="2" id="KW-1185">Reference proteome</keyword>
<name>A0AAJ0HPX2_9PEZI</name>
<reference evidence="1" key="2">
    <citation type="submission" date="2023-06" db="EMBL/GenBank/DDBJ databases">
        <authorList>
            <consortium name="Lawrence Berkeley National Laboratory"/>
            <person name="Haridas S."/>
            <person name="Hensen N."/>
            <person name="Bonometti L."/>
            <person name="Westerberg I."/>
            <person name="Brannstrom I.O."/>
            <person name="Guillou S."/>
            <person name="Cros-Aarteil S."/>
            <person name="Calhoun S."/>
            <person name="Kuo A."/>
            <person name="Mondo S."/>
            <person name="Pangilinan J."/>
            <person name="Riley R."/>
            <person name="Labutti K."/>
            <person name="Andreopoulos B."/>
            <person name="Lipzen A."/>
            <person name="Chen C."/>
            <person name="Yanf M."/>
            <person name="Daum C."/>
            <person name="Ng V."/>
            <person name="Clum A."/>
            <person name="Steindorff A."/>
            <person name="Ohm R."/>
            <person name="Martin F."/>
            <person name="Silar P."/>
            <person name="Natvig D."/>
            <person name="Lalanne C."/>
            <person name="Gautier V."/>
            <person name="Ament-Velasquez S.L."/>
            <person name="Kruys A."/>
            <person name="Hutchinson M.I."/>
            <person name="Powell A.J."/>
            <person name="Barry K."/>
            <person name="Miller A.N."/>
            <person name="Grigoriev I.V."/>
            <person name="Debuchy R."/>
            <person name="Gladieux P."/>
            <person name="Thoren M.H."/>
            <person name="Johannesson H."/>
        </authorList>
    </citation>
    <scope>NUCLEOTIDE SEQUENCE</scope>
    <source>
        <strain evidence="1">CBS 955.72</strain>
    </source>
</reference>
<dbReference type="EMBL" id="JAUIQD010000002">
    <property type="protein sequence ID" value="KAK3359057.1"/>
    <property type="molecule type" value="Genomic_DNA"/>
</dbReference>
<protein>
    <submittedName>
        <fullName evidence="1">Uncharacterized protein</fullName>
    </submittedName>
</protein>
<dbReference type="Proteomes" id="UP001275084">
    <property type="component" value="Unassembled WGS sequence"/>
</dbReference>
<comment type="caution">
    <text evidence="1">The sequence shown here is derived from an EMBL/GenBank/DDBJ whole genome shotgun (WGS) entry which is preliminary data.</text>
</comment>
<gene>
    <name evidence="1" type="ORF">B0T25DRAFT_85049</name>
</gene>
<organism evidence="1 2">
    <name type="scientific">Lasiosphaeria hispida</name>
    <dbReference type="NCBI Taxonomy" id="260671"/>
    <lineage>
        <taxon>Eukaryota</taxon>
        <taxon>Fungi</taxon>
        <taxon>Dikarya</taxon>
        <taxon>Ascomycota</taxon>
        <taxon>Pezizomycotina</taxon>
        <taxon>Sordariomycetes</taxon>
        <taxon>Sordariomycetidae</taxon>
        <taxon>Sordariales</taxon>
        <taxon>Lasiosphaeriaceae</taxon>
        <taxon>Lasiosphaeria</taxon>
    </lineage>
</organism>
<reference evidence="1" key="1">
    <citation type="journal article" date="2023" name="Mol. Phylogenet. Evol.">
        <title>Genome-scale phylogeny and comparative genomics of the fungal order Sordariales.</title>
        <authorList>
            <person name="Hensen N."/>
            <person name="Bonometti L."/>
            <person name="Westerberg I."/>
            <person name="Brannstrom I.O."/>
            <person name="Guillou S."/>
            <person name="Cros-Aarteil S."/>
            <person name="Calhoun S."/>
            <person name="Haridas S."/>
            <person name="Kuo A."/>
            <person name="Mondo S."/>
            <person name="Pangilinan J."/>
            <person name="Riley R."/>
            <person name="LaButti K."/>
            <person name="Andreopoulos B."/>
            <person name="Lipzen A."/>
            <person name="Chen C."/>
            <person name="Yan M."/>
            <person name="Daum C."/>
            <person name="Ng V."/>
            <person name="Clum A."/>
            <person name="Steindorff A."/>
            <person name="Ohm R.A."/>
            <person name="Martin F."/>
            <person name="Silar P."/>
            <person name="Natvig D.O."/>
            <person name="Lalanne C."/>
            <person name="Gautier V."/>
            <person name="Ament-Velasquez S.L."/>
            <person name="Kruys A."/>
            <person name="Hutchinson M.I."/>
            <person name="Powell A.J."/>
            <person name="Barry K."/>
            <person name="Miller A.N."/>
            <person name="Grigoriev I.V."/>
            <person name="Debuchy R."/>
            <person name="Gladieux P."/>
            <person name="Hiltunen Thoren M."/>
            <person name="Johannesson H."/>
        </authorList>
    </citation>
    <scope>NUCLEOTIDE SEQUENCE</scope>
    <source>
        <strain evidence="1">CBS 955.72</strain>
    </source>
</reference>